<protein>
    <submittedName>
        <fullName evidence="3">Uncharacterized protein</fullName>
    </submittedName>
</protein>
<dbReference type="EMBL" id="CP095075">
    <property type="protein sequence ID" value="UOR10496.1"/>
    <property type="molecule type" value="Genomic_DNA"/>
</dbReference>
<keyword evidence="2" id="KW-0812">Transmembrane</keyword>
<proteinExistence type="predicted"/>
<feature type="compositionally biased region" description="Polar residues" evidence="1">
    <location>
        <begin position="57"/>
        <end position="73"/>
    </location>
</feature>
<accession>A0ABY4H6K1</accession>
<name>A0ABY4H6K1_9BACI</name>
<sequence>MSNKKLFPLVITAITAVIFSISICFLIGSGTSGLNGQQDDSAESENASSDSDISNNVQNNVNGEHADVSNSIDNHLDDSNNNQLENNITNNINVNVGINVTNNRECKIFCVNRILSK</sequence>
<keyword evidence="2" id="KW-0472">Membrane</keyword>
<organism evidence="3 4">
    <name type="scientific">Halobacillus amylolyticus</name>
    <dbReference type="NCBI Taxonomy" id="2932259"/>
    <lineage>
        <taxon>Bacteria</taxon>
        <taxon>Bacillati</taxon>
        <taxon>Bacillota</taxon>
        <taxon>Bacilli</taxon>
        <taxon>Bacillales</taxon>
        <taxon>Bacillaceae</taxon>
        <taxon>Halobacillus</taxon>
    </lineage>
</organism>
<evidence type="ECO:0000256" key="1">
    <source>
        <dbReference type="SAM" id="MobiDB-lite"/>
    </source>
</evidence>
<feature type="region of interest" description="Disordered" evidence="1">
    <location>
        <begin position="34"/>
        <end position="84"/>
    </location>
</feature>
<evidence type="ECO:0000313" key="3">
    <source>
        <dbReference type="EMBL" id="UOR10496.1"/>
    </source>
</evidence>
<gene>
    <name evidence="3" type="ORF">MUO15_12490</name>
</gene>
<dbReference type="Proteomes" id="UP000830326">
    <property type="component" value="Chromosome"/>
</dbReference>
<reference evidence="3" key="1">
    <citation type="submission" date="2022-04" db="EMBL/GenBank/DDBJ databases">
        <title>Halobacillus sp. isolated from saltern.</title>
        <authorList>
            <person name="Won M."/>
            <person name="Lee C.-M."/>
            <person name="Woen H.-Y."/>
            <person name="Kwon S.-W."/>
        </authorList>
    </citation>
    <scope>NUCLEOTIDE SEQUENCE</scope>
    <source>
        <strain evidence="3">SSHM10-5</strain>
    </source>
</reference>
<evidence type="ECO:0000313" key="4">
    <source>
        <dbReference type="Proteomes" id="UP000830326"/>
    </source>
</evidence>
<feature type="transmembrane region" description="Helical" evidence="2">
    <location>
        <begin position="6"/>
        <end position="28"/>
    </location>
</feature>
<keyword evidence="2" id="KW-1133">Transmembrane helix</keyword>
<feature type="compositionally biased region" description="Low complexity" evidence="1">
    <location>
        <begin position="44"/>
        <end position="56"/>
    </location>
</feature>
<evidence type="ECO:0000256" key="2">
    <source>
        <dbReference type="SAM" id="Phobius"/>
    </source>
</evidence>
<keyword evidence="4" id="KW-1185">Reference proteome</keyword>
<dbReference type="RefSeq" id="WP_245029605.1">
    <property type="nucleotide sequence ID" value="NZ_CP095075.1"/>
</dbReference>